<dbReference type="RefSeq" id="WP_342627930.1">
    <property type="nucleotide sequence ID" value="NZ_CP152276.1"/>
</dbReference>
<evidence type="ECO:0000313" key="3">
    <source>
        <dbReference type="Proteomes" id="UP001449795"/>
    </source>
</evidence>
<keyword evidence="3" id="KW-1185">Reference proteome</keyword>
<dbReference type="Proteomes" id="UP001449795">
    <property type="component" value="Chromosome"/>
</dbReference>
<dbReference type="Gene3D" id="1.10.260.40">
    <property type="entry name" value="lambda repressor-like DNA-binding domains"/>
    <property type="match status" value="1"/>
</dbReference>
<proteinExistence type="predicted"/>
<name>A0ABZ3D3B3_9PROT</name>
<dbReference type="SUPFAM" id="SSF47413">
    <property type="entry name" value="lambda repressor-like DNA-binding domains"/>
    <property type="match status" value="1"/>
</dbReference>
<reference evidence="2 3" key="1">
    <citation type="submission" date="2024-04" db="EMBL/GenBank/DDBJ databases">
        <title>Complete genome sequence of Nguyenibacter vanlangesis HBCM-1154, a strain capable of nitrogen fixation, IAA production, and phosphorus solubilization isolated from sugarcane soil.</title>
        <authorList>
            <person name="MY HANH P."/>
        </authorList>
    </citation>
    <scope>NUCLEOTIDE SEQUENCE [LARGE SCALE GENOMIC DNA]</scope>
    <source>
        <strain evidence="2 3">HBCM 1154</strain>
    </source>
</reference>
<dbReference type="Pfam" id="PF17765">
    <property type="entry name" value="MLTR_LBD"/>
    <property type="match status" value="1"/>
</dbReference>
<dbReference type="InterPro" id="IPR001387">
    <property type="entry name" value="Cro/C1-type_HTH"/>
</dbReference>
<dbReference type="Gene3D" id="3.30.450.180">
    <property type="match status" value="1"/>
</dbReference>
<sequence>MTLRAAMPPSDPRRALGAFLRARREALSPADAGMYPMPGRRRTPGLRREEAAQLCGISTTWYTWLEQGRPVACSAATLARLAEALRLSRAERAYLFELARQTDPRPLDAGAAPCVPPELLALPGLVLVPAYLLDRSWSVRAANDAARRLFAAWIGGAEPNLLRYVFLDPGARGFLDDWEESARRILAEFRAEMARLSEDASIVAMLDRLHGESPDFARLWRGHAVLPRAGGRRRFHHPLDGTVSYVQATLVPAGHPDHKLVILTPVTE</sequence>
<evidence type="ECO:0000313" key="2">
    <source>
        <dbReference type="EMBL" id="XAE42130.1"/>
    </source>
</evidence>
<feature type="domain" description="HTH cro/C1-type" evidence="1">
    <location>
        <begin position="19"/>
        <end position="92"/>
    </location>
</feature>
<dbReference type="SMART" id="SM00530">
    <property type="entry name" value="HTH_XRE"/>
    <property type="match status" value="1"/>
</dbReference>
<evidence type="ECO:0000259" key="1">
    <source>
        <dbReference type="SMART" id="SM00530"/>
    </source>
</evidence>
<organism evidence="2 3">
    <name type="scientific">Nguyenibacter vanlangensis</name>
    <dbReference type="NCBI Taxonomy" id="1216886"/>
    <lineage>
        <taxon>Bacteria</taxon>
        <taxon>Pseudomonadati</taxon>
        <taxon>Pseudomonadota</taxon>
        <taxon>Alphaproteobacteria</taxon>
        <taxon>Acetobacterales</taxon>
        <taxon>Acetobacteraceae</taxon>
        <taxon>Nguyenibacter</taxon>
    </lineage>
</organism>
<gene>
    <name evidence="2" type="ORF">AAC691_17945</name>
</gene>
<dbReference type="PANTHER" id="PTHR35010">
    <property type="entry name" value="BLL4672 PROTEIN-RELATED"/>
    <property type="match status" value="1"/>
</dbReference>
<accession>A0ABZ3D3B3</accession>
<dbReference type="Pfam" id="PF13560">
    <property type="entry name" value="HTH_31"/>
    <property type="match status" value="1"/>
</dbReference>
<dbReference type="InterPro" id="IPR010982">
    <property type="entry name" value="Lambda_DNA-bd_dom_sf"/>
</dbReference>
<dbReference type="EMBL" id="CP152276">
    <property type="protein sequence ID" value="XAE42130.1"/>
    <property type="molecule type" value="Genomic_DNA"/>
</dbReference>
<dbReference type="PANTHER" id="PTHR35010:SF2">
    <property type="entry name" value="BLL4672 PROTEIN"/>
    <property type="match status" value="1"/>
</dbReference>
<protein>
    <submittedName>
        <fullName evidence="2">Helix-turn-helix transcriptional regulator</fullName>
    </submittedName>
</protein>
<dbReference type="CDD" id="cd00093">
    <property type="entry name" value="HTH_XRE"/>
    <property type="match status" value="1"/>
</dbReference>
<dbReference type="InterPro" id="IPR041413">
    <property type="entry name" value="MLTR_LBD"/>
</dbReference>